<name>A0ABQ5KQ48_9EUKA</name>
<keyword evidence="4" id="KW-1185">Reference proteome</keyword>
<gene>
    <name evidence="3" type="ORF">ADUPG1_007950</name>
</gene>
<organism evidence="3 4">
    <name type="scientific">Aduncisulcus paluster</name>
    <dbReference type="NCBI Taxonomy" id="2918883"/>
    <lineage>
        <taxon>Eukaryota</taxon>
        <taxon>Metamonada</taxon>
        <taxon>Carpediemonas-like organisms</taxon>
        <taxon>Aduncisulcus</taxon>
    </lineage>
</organism>
<reference evidence="3" key="1">
    <citation type="submission" date="2022-03" db="EMBL/GenBank/DDBJ databases">
        <title>Draft genome sequence of Aduncisulcus paluster, a free-living microaerophilic Fornicata.</title>
        <authorList>
            <person name="Yuyama I."/>
            <person name="Kume K."/>
            <person name="Tamura T."/>
            <person name="Inagaki Y."/>
            <person name="Hashimoto T."/>
        </authorList>
    </citation>
    <scope>NUCLEOTIDE SEQUENCE</scope>
    <source>
        <strain evidence="3">NY0171</strain>
    </source>
</reference>
<evidence type="ECO:0000256" key="1">
    <source>
        <dbReference type="SAM" id="MobiDB-lite"/>
    </source>
</evidence>
<sequence length="553" mass="61962">MEEILRNLNRIDSQTSFEEVQYAQKFFIDHADNEELISILIPLLLQDSLSLNKKVFILTRINHFVTNSMRDYQVKEELIQSLCVTLISLILSPISLLTEKTDTIKKESMPFAPHIELLPWKIVSHASSIVSILFTRKCTFKIIPNIIQALSKGLKSNILNPISEIETMFSMFSLFCPNSVIVEKSKKSFVSLANLASSNSISILKLLAIARELQLRLVFLFASIIQGSNRVRFPSSRRILIDIYASVTDDICSCGADSVRFLREILSQGNPLWGELGSPNNSKRIDRDNFLALYTIISSICISCASCASWIISVCSTVPKSVLEYIKVLCELIFIPSIQHECECYSKKIDLSSILQTYFDPTNKGSNPSMYKEINDFLVKYDNLFIEQCFLRSVKIWPSDLSIMSFLSARIRQISTFLTTGTTIDSVYAVQNSQSYPLDLHNSPFSILGFHTIGLIVACLSSWKFAGRNPMQRRGGLGRSTLTGSGSRSPASSSSSSSSSSSCSSSTMSDSIDLAKVLLRSIQTIFSTFKEQNRRAFSADRPQDIPNTLLFER</sequence>
<evidence type="ECO:0000313" key="3">
    <source>
        <dbReference type="EMBL" id="GKT34632.1"/>
    </source>
</evidence>
<comment type="caution">
    <text evidence="3">The sequence shown here is derived from an EMBL/GenBank/DDBJ whole genome shotgun (WGS) entry which is preliminary data.</text>
</comment>
<keyword evidence="2" id="KW-1133">Transmembrane helix</keyword>
<feature type="transmembrane region" description="Helical" evidence="2">
    <location>
        <begin position="445"/>
        <end position="466"/>
    </location>
</feature>
<evidence type="ECO:0000256" key="2">
    <source>
        <dbReference type="SAM" id="Phobius"/>
    </source>
</evidence>
<dbReference type="Proteomes" id="UP001057375">
    <property type="component" value="Unassembled WGS sequence"/>
</dbReference>
<accession>A0ABQ5KQ48</accession>
<feature type="compositionally biased region" description="Low complexity" evidence="1">
    <location>
        <begin position="479"/>
        <end position="506"/>
    </location>
</feature>
<dbReference type="EMBL" id="BQXS01010841">
    <property type="protein sequence ID" value="GKT34632.1"/>
    <property type="molecule type" value="Genomic_DNA"/>
</dbReference>
<feature type="region of interest" description="Disordered" evidence="1">
    <location>
        <begin position="471"/>
        <end position="506"/>
    </location>
</feature>
<evidence type="ECO:0000313" key="4">
    <source>
        <dbReference type="Proteomes" id="UP001057375"/>
    </source>
</evidence>
<feature type="non-terminal residue" evidence="3">
    <location>
        <position position="553"/>
    </location>
</feature>
<keyword evidence="2" id="KW-0472">Membrane</keyword>
<keyword evidence="2" id="KW-0812">Transmembrane</keyword>
<proteinExistence type="predicted"/>
<protein>
    <submittedName>
        <fullName evidence="3">Uncharacterized protein</fullName>
    </submittedName>
</protein>
<feature type="transmembrane region" description="Helical" evidence="2">
    <location>
        <begin position="291"/>
        <end position="312"/>
    </location>
</feature>